<sequence length="260" mass="28196">MCGIALSVGPEADPATFRRMLAALAPRGEMTETRQEAGLLAGTRRPRVVDPDRAVQPWVSADARFVLCYDGEVFNHRDLRAELARLGHAFRSESDAEVVLAAFLAWGEDAVTRLRGEYAFAVVERATGRTYLARDPLGVRALYWSRVPGCLHLATEVKALVGFRSPIGEVPRGHHGWAEPGGRSWPHPYVDLLTPGEGLPAVGDPDESAVLVRAALRDSTRVWLDTTSPSVWRSPAGSTAHPPCCPHASCPRTGHRTPVG</sequence>
<keyword evidence="4" id="KW-0061">Asparagine biosynthesis</keyword>
<feature type="compositionally biased region" description="Low complexity" evidence="6">
    <location>
        <begin position="240"/>
        <end position="251"/>
    </location>
</feature>
<comment type="pathway">
    <text evidence="1">Amino-acid biosynthesis; L-asparagine biosynthesis; L-asparagine from L-aspartate (L-Gln route): step 1/1.</text>
</comment>
<dbReference type="PANTHER" id="PTHR43284">
    <property type="entry name" value="ASPARAGINE SYNTHETASE (GLUTAMINE-HYDROLYZING)"/>
    <property type="match status" value="1"/>
</dbReference>
<reference evidence="8 9" key="1">
    <citation type="submission" date="2019-07" db="EMBL/GenBank/DDBJ databases">
        <title>R&amp;d 2014.</title>
        <authorList>
            <person name="Klenk H.-P."/>
        </authorList>
    </citation>
    <scope>NUCLEOTIDE SEQUENCE [LARGE SCALE GENOMIC DNA]</scope>
    <source>
        <strain evidence="8 9">DSM 43868</strain>
    </source>
</reference>
<dbReference type="InterPro" id="IPR017932">
    <property type="entry name" value="GATase_2_dom"/>
</dbReference>
<dbReference type="GO" id="GO:0004066">
    <property type="term" value="F:asparagine synthase (glutamine-hydrolyzing) activity"/>
    <property type="evidence" value="ECO:0007669"/>
    <property type="project" value="UniProtKB-EC"/>
</dbReference>
<evidence type="ECO:0000256" key="6">
    <source>
        <dbReference type="SAM" id="MobiDB-lite"/>
    </source>
</evidence>
<feature type="region of interest" description="Disordered" evidence="6">
    <location>
        <begin position="231"/>
        <end position="260"/>
    </location>
</feature>
<dbReference type="Gene3D" id="3.60.20.10">
    <property type="entry name" value="Glutamine Phosphoribosylpyrophosphate, subunit 1, domain 1"/>
    <property type="match status" value="1"/>
</dbReference>
<comment type="caution">
    <text evidence="8">The sequence shown here is derived from an EMBL/GenBank/DDBJ whole genome shotgun (WGS) entry which is preliminary data.</text>
</comment>
<dbReference type="AlphaFoldDB" id="A0A562IGX2"/>
<dbReference type="InterPro" id="IPR029055">
    <property type="entry name" value="Ntn_hydrolases_N"/>
</dbReference>
<protein>
    <recommendedName>
        <fullName evidence="3">asparagine synthase (glutamine-hydrolyzing)</fullName>
        <ecNumber evidence="3">6.3.5.4</ecNumber>
    </recommendedName>
</protein>
<dbReference type="CDD" id="cd00712">
    <property type="entry name" value="AsnB"/>
    <property type="match status" value="1"/>
</dbReference>
<comment type="catalytic activity">
    <reaction evidence="5">
        <text>L-aspartate + L-glutamine + ATP + H2O = L-asparagine + L-glutamate + AMP + diphosphate + H(+)</text>
        <dbReference type="Rhea" id="RHEA:12228"/>
        <dbReference type="ChEBI" id="CHEBI:15377"/>
        <dbReference type="ChEBI" id="CHEBI:15378"/>
        <dbReference type="ChEBI" id="CHEBI:29985"/>
        <dbReference type="ChEBI" id="CHEBI:29991"/>
        <dbReference type="ChEBI" id="CHEBI:30616"/>
        <dbReference type="ChEBI" id="CHEBI:33019"/>
        <dbReference type="ChEBI" id="CHEBI:58048"/>
        <dbReference type="ChEBI" id="CHEBI:58359"/>
        <dbReference type="ChEBI" id="CHEBI:456215"/>
        <dbReference type="EC" id="6.3.5.4"/>
    </reaction>
</comment>
<evidence type="ECO:0000313" key="9">
    <source>
        <dbReference type="Proteomes" id="UP000319825"/>
    </source>
</evidence>
<evidence type="ECO:0000259" key="7">
    <source>
        <dbReference type="PROSITE" id="PS51278"/>
    </source>
</evidence>
<dbReference type="Proteomes" id="UP000319825">
    <property type="component" value="Unassembled WGS sequence"/>
</dbReference>
<name>A0A562IGX2_MICOL</name>
<evidence type="ECO:0000256" key="4">
    <source>
        <dbReference type="ARBA" id="ARBA00022888"/>
    </source>
</evidence>
<keyword evidence="9" id="KW-1185">Reference proteome</keyword>
<evidence type="ECO:0000256" key="5">
    <source>
        <dbReference type="ARBA" id="ARBA00048741"/>
    </source>
</evidence>
<dbReference type="GO" id="GO:0006529">
    <property type="term" value="P:asparagine biosynthetic process"/>
    <property type="evidence" value="ECO:0007669"/>
    <property type="project" value="UniProtKB-KW"/>
</dbReference>
<gene>
    <name evidence="8" type="ORF">JD77_04848</name>
</gene>
<accession>A0A562IGX2</accession>
<dbReference type="SUPFAM" id="SSF56235">
    <property type="entry name" value="N-terminal nucleophile aminohydrolases (Ntn hydrolases)"/>
    <property type="match status" value="1"/>
</dbReference>
<proteinExistence type="inferred from homology"/>
<dbReference type="InterPro" id="IPR051786">
    <property type="entry name" value="ASN_synthetase/amidase"/>
</dbReference>
<evidence type="ECO:0000313" key="8">
    <source>
        <dbReference type="EMBL" id="TWH69834.1"/>
    </source>
</evidence>
<dbReference type="PROSITE" id="PS51278">
    <property type="entry name" value="GATASE_TYPE_2"/>
    <property type="match status" value="1"/>
</dbReference>
<organism evidence="8 9">
    <name type="scientific">Micromonospora olivasterospora</name>
    <dbReference type="NCBI Taxonomy" id="1880"/>
    <lineage>
        <taxon>Bacteria</taxon>
        <taxon>Bacillati</taxon>
        <taxon>Actinomycetota</taxon>
        <taxon>Actinomycetes</taxon>
        <taxon>Micromonosporales</taxon>
        <taxon>Micromonosporaceae</taxon>
        <taxon>Micromonospora</taxon>
    </lineage>
</organism>
<keyword evidence="4" id="KW-0028">Amino-acid biosynthesis</keyword>
<evidence type="ECO:0000256" key="3">
    <source>
        <dbReference type="ARBA" id="ARBA00012737"/>
    </source>
</evidence>
<dbReference type="Pfam" id="PF13537">
    <property type="entry name" value="GATase_7"/>
    <property type="match status" value="1"/>
</dbReference>
<dbReference type="InterPro" id="IPR033738">
    <property type="entry name" value="AsnB_N"/>
</dbReference>
<evidence type="ECO:0000256" key="1">
    <source>
        <dbReference type="ARBA" id="ARBA00005187"/>
    </source>
</evidence>
<dbReference type="EMBL" id="VLKE01000001">
    <property type="protein sequence ID" value="TWH69834.1"/>
    <property type="molecule type" value="Genomic_DNA"/>
</dbReference>
<feature type="domain" description="Glutamine amidotransferase type-2" evidence="7">
    <location>
        <begin position="2"/>
        <end position="181"/>
    </location>
</feature>
<evidence type="ECO:0000256" key="2">
    <source>
        <dbReference type="ARBA" id="ARBA00005752"/>
    </source>
</evidence>
<dbReference type="PANTHER" id="PTHR43284:SF1">
    <property type="entry name" value="ASPARAGINE SYNTHETASE"/>
    <property type="match status" value="1"/>
</dbReference>
<comment type="similarity">
    <text evidence="2">Belongs to the asparagine synthetase family.</text>
</comment>
<dbReference type="EC" id="6.3.5.4" evidence="3"/>